<protein>
    <submittedName>
        <fullName evidence="2">Putative D-arabinono-1,4-lactone oxidase-like</fullName>
    </submittedName>
</protein>
<dbReference type="Gene3D" id="3.30.43.10">
    <property type="entry name" value="Uridine Diphospho-n-acetylenolpyruvylglucosamine Reductase, domain 2"/>
    <property type="match status" value="1"/>
</dbReference>
<dbReference type="SUPFAM" id="SSF56176">
    <property type="entry name" value="FAD-binding/transporter-associated domain-like"/>
    <property type="match status" value="1"/>
</dbReference>
<evidence type="ECO:0000313" key="2">
    <source>
        <dbReference type="EMBL" id="PIK57101.1"/>
    </source>
</evidence>
<dbReference type="AlphaFoldDB" id="A0A2G8LA31"/>
<feature type="domain" description="FAD linked oxidase N-terminal" evidence="1">
    <location>
        <begin position="32"/>
        <end position="139"/>
    </location>
</feature>
<dbReference type="GO" id="GO:0050660">
    <property type="term" value="F:flavin adenine dinucleotide binding"/>
    <property type="evidence" value="ECO:0007669"/>
    <property type="project" value="InterPro"/>
</dbReference>
<evidence type="ECO:0000313" key="3">
    <source>
        <dbReference type="Proteomes" id="UP000230750"/>
    </source>
</evidence>
<dbReference type="InterPro" id="IPR016169">
    <property type="entry name" value="FAD-bd_PCMH_sub2"/>
</dbReference>
<dbReference type="EMBL" id="MRZV01000153">
    <property type="protein sequence ID" value="PIK57101.1"/>
    <property type="molecule type" value="Genomic_DNA"/>
</dbReference>
<gene>
    <name evidence="2" type="ORF">BSL78_05986</name>
</gene>
<dbReference type="PANTHER" id="PTHR43762">
    <property type="entry name" value="L-GULONOLACTONE OXIDASE"/>
    <property type="match status" value="1"/>
</dbReference>
<dbReference type="InterPro" id="IPR016167">
    <property type="entry name" value="FAD-bd_PCMH_sub1"/>
</dbReference>
<dbReference type="Gene3D" id="3.30.465.10">
    <property type="match status" value="1"/>
</dbReference>
<dbReference type="PANTHER" id="PTHR43762:SF8">
    <property type="entry name" value="L-GULONOLACTONE OXIDASE"/>
    <property type="match status" value="1"/>
</dbReference>
<name>A0A2G8LA31_STIJA</name>
<comment type="caution">
    <text evidence="2">The sequence shown here is derived from an EMBL/GenBank/DDBJ whole genome shotgun (WGS) entry which is preliminary data.</text>
</comment>
<dbReference type="Pfam" id="PF01565">
    <property type="entry name" value="FAD_binding_4"/>
    <property type="match status" value="1"/>
</dbReference>
<reference evidence="2 3" key="1">
    <citation type="journal article" date="2017" name="PLoS Biol.">
        <title>The sea cucumber genome provides insights into morphological evolution and visceral regeneration.</title>
        <authorList>
            <person name="Zhang X."/>
            <person name="Sun L."/>
            <person name="Yuan J."/>
            <person name="Sun Y."/>
            <person name="Gao Y."/>
            <person name="Zhang L."/>
            <person name="Li S."/>
            <person name="Dai H."/>
            <person name="Hamel J.F."/>
            <person name="Liu C."/>
            <person name="Yu Y."/>
            <person name="Liu S."/>
            <person name="Lin W."/>
            <person name="Guo K."/>
            <person name="Jin S."/>
            <person name="Xu P."/>
            <person name="Storey K.B."/>
            <person name="Huan P."/>
            <person name="Zhang T."/>
            <person name="Zhou Y."/>
            <person name="Zhang J."/>
            <person name="Lin C."/>
            <person name="Li X."/>
            <person name="Xing L."/>
            <person name="Huo D."/>
            <person name="Sun M."/>
            <person name="Wang L."/>
            <person name="Mercier A."/>
            <person name="Li F."/>
            <person name="Yang H."/>
            <person name="Xiang J."/>
        </authorList>
    </citation>
    <scope>NUCLEOTIDE SEQUENCE [LARGE SCALE GENOMIC DNA]</scope>
    <source>
        <strain evidence="2">Shaxun</strain>
        <tissue evidence="2">Muscle</tissue>
    </source>
</reference>
<dbReference type="GO" id="GO:0016899">
    <property type="term" value="F:oxidoreductase activity, acting on the CH-OH group of donors, oxygen as acceptor"/>
    <property type="evidence" value="ECO:0007669"/>
    <property type="project" value="InterPro"/>
</dbReference>
<dbReference type="InterPro" id="IPR036318">
    <property type="entry name" value="FAD-bd_PCMH-like_sf"/>
</dbReference>
<dbReference type="STRING" id="307972.A0A2G8LA31"/>
<proteinExistence type="predicted"/>
<accession>A0A2G8LA31</accession>
<dbReference type="OrthoDB" id="610608at2759"/>
<dbReference type="InterPro" id="IPR006094">
    <property type="entry name" value="Oxid_FAD_bind_N"/>
</dbReference>
<evidence type="ECO:0000259" key="1">
    <source>
        <dbReference type="Pfam" id="PF01565"/>
    </source>
</evidence>
<dbReference type="Proteomes" id="UP000230750">
    <property type="component" value="Unassembled WGS sequence"/>
</dbReference>
<organism evidence="2 3">
    <name type="scientific">Stichopus japonicus</name>
    <name type="common">Sea cucumber</name>
    <dbReference type="NCBI Taxonomy" id="307972"/>
    <lineage>
        <taxon>Eukaryota</taxon>
        <taxon>Metazoa</taxon>
        <taxon>Echinodermata</taxon>
        <taxon>Eleutherozoa</taxon>
        <taxon>Echinozoa</taxon>
        <taxon>Holothuroidea</taxon>
        <taxon>Aspidochirotacea</taxon>
        <taxon>Aspidochirotida</taxon>
        <taxon>Stichopodidae</taxon>
        <taxon>Apostichopus</taxon>
    </lineage>
</organism>
<dbReference type="InterPro" id="IPR010031">
    <property type="entry name" value="FAD_lactone_oxidase-like"/>
</dbReference>
<keyword evidence="3" id="KW-1185">Reference proteome</keyword>
<sequence length="150" mass="17326">MEPYTLDKCSELRKMEGYTFSNWAGTKSCTPELYFEPTTVDEIKQVSSHTDYRQSKTRRKKNKSTRIWTFTQRYRLRDEYMVYLKNMEAVINVDEAQCQVTVQAGCSLKTLALDILPKYKMALPVCPAVGEPTIAGAISSVYPCNWKTLW</sequence>